<organism evidence="2">
    <name type="scientific">Chouioia cunea</name>
    <dbReference type="NCBI Taxonomy" id="1570515"/>
    <lineage>
        <taxon>Eukaryota</taxon>
        <taxon>Metazoa</taxon>
        <taxon>Ecdysozoa</taxon>
        <taxon>Arthropoda</taxon>
        <taxon>Hexapoda</taxon>
        <taxon>Insecta</taxon>
        <taxon>Pterygota</taxon>
        <taxon>Neoptera</taxon>
        <taxon>Endopterygota</taxon>
        <taxon>Hymenoptera</taxon>
        <taxon>Apocrita</taxon>
        <taxon>Proctotrupomorpha</taxon>
        <taxon>Chalcidoidea</taxon>
        <taxon>Eulophidae</taxon>
        <taxon>Tetrastichinae</taxon>
        <taxon>Chouioia</taxon>
    </lineage>
</organism>
<dbReference type="GO" id="GO:0005549">
    <property type="term" value="F:odorant binding"/>
    <property type="evidence" value="ECO:0007669"/>
    <property type="project" value="InterPro"/>
</dbReference>
<dbReference type="SMR" id="A0A6B9CRR2"/>
<protein>
    <submittedName>
        <fullName evidence="2">Odorant-binding protein 24</fullName>
    </submittedName>
</protein>
<accession>A0A6B9CRR2</accession>
<evidence type="ECO:0000256" key="1">
    <source>
        <dbReference type="SAM" id="SignalP"/>
    </source>
</evidence>
<dbReference type="Gene3D" id="1.10.238.20">
    <property type="entry name" value="Pheromone/general odorant binding protein domain"/>
    <property type="match status" value="1"/>
</dbReference>
<feature type="signal peptide" evidence="1">
    <location>
        <begin position="1"/>
        <end position="19"/>
    </location>
</feature>
<evidence type="ECO:0000313" key="2">
    <source>
        <dbReference type="EMBL" id="QGW50319.1"/>
    </source>
</evidence>
<dbReference type="Pfam" id="PF01395">
    <property type="entry name" value="PBP_GOBP"/>
    <property type="match status" value="1"/>
</dbReference>
<proteinExistence type="evidence at transcript level"/>
<reference evidence="2" key="1">
    <citation type="journal article" date="2019" name="Sci. Rep.">
        <title>Full-Length Transcriptome Survey and Expression Analysis of Parasitoid Wasp Chouioia cunea upon Exposure to 1-Dodecene.</title>
        <authorList>
            <person name="Pan L."/>
            <person name="Guo M."/>
            <person name="Jin X."/>
            <person name="Sun Z."/>
            <person name="Jiang H."/>
            <person name="Han J."/>
            <person name="Wang Y."/>
            <person name="Yan C."/>
            <person name="Li M."/>
        </authorList>
    </citation>
    <scope>NUCLEOTIDE SEQUENCE</scope>
</reference>
<dbReference type="CDD" id="cd23992">
    <property type="entry name" value="PBP_GOBP"/>
    <property type="match status" value="1"/>
</dbReference>
<keyword evidence="1" id="KW-0732">Signal</keyword>
<dbReference type="PROSITE" id="PS51257">
    <property type="entry name" value="PROKAR_LIPOPROTEIN"/>
    <property type="match status" value="1"/>
</dbReference>
<dbReference type="InterPro" id="IPR036728">
    <property type="entry name" value="PBP_GOBP_sf"/>
</dbReference>
<sequence>MMNVRCIFVILVIAGCVYGDLSEDHREARKQRLDKCRKEMGITEENPLSRPPNLDDPKEKCFYACLMKESGKLVDGKMVAEKVLSAEKKRRPNYNDDIEAKLTYCVETANEQSDECEMAATMKKCTFEKLGPLPPRKRQQ</sequence>
<feature type="chain" id="PRO_5025677564" evidence="1">
    <location>
        <begin position="20"/>
        <end position="140"/>
    </location>
</feature>
<dbReference type="SUPFAM" id="SSF47565">
    <property type="entry name" value="Insect pheromone/odorant-binding proteins"/>
    <property type="match status" value="1"/>
</dbReference>
<dbReference type="EMBL" id="MN616827">
    <property type="protein sequence ID" value="QGW50319.1"/>
    <property type="molecule type" value="mRNA"/>
</dbReference>
<dbReference type="InterPro" id="IPR006170">
    <property type="entry name" value="PBP/GOBP"/>
</dbReference>
<name>A0A6B9CRR2_9HYME</name>
<dbReference type="SMART" id="SM00708">
    <property type="entry name" value="PhBP"/>
    <property type="match status" value="1"/>
</dbReference>
<dbReference type="AlphaFoldDB" id="A0A6B9CRR2"/>